<name>A0A0C2MSX8_THEKT</name>
<sequence>MIKKSYVEEYCRLGNSRDETAQSVGMHQQIGTHIDFISLKIIWYDEKLTCIKRFIHERGCLESKQFILRVLFKTTPFERTPEVSLSSQHPLRESAVIQLDVDNLPILAVDCSMDYLLDTDSNFHNMHEAKISSEFDEPDIQRWELLIRVLIVVFLASFLPYYLCLWADFLDERCIGKMRLYRPHGGCFGKSM</sequence>
<proteinExistence type="predicted"/>
<gene>
    <name evidence="2" type="ORF">RF11_00181</name>
</gene>
<dbReference type="EMBL" id="JWZT01002083">
    <property type="protein sequence ID" value="KII70396.1"/>
    <property type="molecule type" value="Genomic_DNA"/>
</dbReference>
<evidence type="ECO:0000256" key="1">
    <source>
        <dbReference type="SAM" id="Phobius"/>
    </source>
</evidence>
<evidence type="ECO:0000313" key="3">
    <source>
        <dbReference type="Proteomes" id="UP000031668"/>
    </source>
</evidence>
<keyword evidence="3" id="KW-1185">Reference proteome</keyword>
<feature type="transmembrane region" description="Helical" evidence="1">
    <location>
        <begin position="145"/>
        <end position="163"/>
    </location>
</feature>
<dbReference type="AlphaFoldDB" id="A0A0C2MSX8"/>
<comment type="caution">
    <text evidence="2">The sequence shown here is derived from an EMBL/GenBank/DDBJ whole genome shotgun (WGS) entry which is preliminary data.</text>
</comment>
<reference evidence="2 3" key="1">
    <citation type="journal article" date="2014" name="Genome Biol. Evol.">
        <title>The genome of the myxosporean Thelohanellus kitauei shows adaptations to nutrient acquisition within its fish host.</title>
        <authorList>
            <person name="Yang Y."/>
            <person name="Xiong J."/>
            <person name="Zhou Z."/>
            <person name="Huo F."/>
            <person name="Miao W."/>
            <person name="Ran C."/>
            <person name="Liu Y."/>
            <person name="Zhang J."/>
            <person name="Feng J."/>
            <person name="Wang M."/>
            <person name="Wang M."/>
            <person name="Wang L."/>
            <person name="Yao B."/>
        </authorList>
    </citation>
    <scope>NUCLEOTIDE SEQUENCE [LARGE SCALE GENOMIC DNA]</scope>
    <source>
        <strain evidence="2">Wuqing</strain>
    </source>
</reference>
<keyword evidence="1" id="KW-1133">Transmembrane helix</keyword>
<evidence type="ECO:0000313" key="2">
    <source>
        <dbReference type="EMBL" id="KII70396.1"/>
    </source>
</evidence>
<keyword evidence="1" id="KW-0812">Transmembrane</keyword>
<accession>A0A0C2MSX8</accession>
<organism evidence="2 3">
    <name type="scientific">Thelohanellus kitauei</name>
    <name type="common">Myxosporean</name>
    <dbReference type="NCBI Taxonomy" id="669202"/>
    <lineage>
        <taxon>Eukaryota</taxon>
        <taxon>Metazoa</taxon>
        <taxon>Cnidaria</taxon>
        <taxon>Myxozoa</taxon>
        <taxon>Myxosporea</taxon>
        <taxon>Bivalvulida</taxon>
        <taxon>Platysporina</taxon>
        <taxon>Myxobolidae</taxon>
        <taxon>Thelohanellus</taxon>
    </lineage>
</organism>
<keyword evidence="1" id="KW-0472">Membrane</keyword>
<dbReference type="Proteomes" id="UP000031668">
    <property type="component" value="Unassembled WGS sequence"/>
</dbReference>
<protein>
    <submittedName>
        <fullName evidence="2">Uncharacterized protein</fullName>
    </submittedName>
</protein>